<dbReference type="Proteomes" id="UP000238916">
    <property type="component" value="Unassembled WGS sequence"/>
</dbReference>
<accession>A0A2U3LVE3</accession>
<dbReference type="Pfam" id="PF01370">
    <property type="entry name" value="Epimerase"/>
    <property type="match status" value="1"/>
</dbReference>
<dbReference type="SUPFAM" id="SSF51735">
    <property type="entry name" value="NAD(P)-binding Rossmann-fold domains"/>
    <property type="match status" value="1"/>
</dbReference>
<comment type="similarity">
    <text evidence="1">Belongs to the NAD(P)-dependent epimerase/dehydratase family.</text>
</comment>
<gene>
    <name evidence="3" type="ORF">SBF1_870011</name>
</gene>
<evidence type="ECO:0000256" key="1">
    <source>
        <dbReference type="ARBA" id="ARBA00007637"/>
    </source>
</evidence>
<name>A0A2U3LVE3_9FIRM</name>
<dbReference type="EMBL" id="OMOF01000856">
    <property type="protein sequence ID" value="SPF55828.1"/>
    <property type="molecule type" value="Genomic_DNA"/>
</dbReference>
<organism evidence="3 4">
    <name type="scientific">Candidatus Desulfosporosinus infrequens</name>
    <dbReference type="NCBI Taxonomy" id="2043169"/>
    <lineage>
        <taxon>Bacteria</taxon>
        <taxon>Bacillati</taxon>
        <taxon>Bacillota</taxon>
        <taxon>Clostridia</taxon>
        <taxon>Eubacteriales</taxon>
        <taxon>Desulfitobacteriaceae</taxon>
        <taxon>Desulfosporosinus</taxon>
    </lineage>
</organism>
<dbReference type="InterPro" id="IPR001509">
    <property type="entry name" value="Epimerase_deHydtase"/>
</dbReference>
<feature type="domain" description="NAD-dependent epimerase/dehydratase" evidence="2">
    <location>
        <begin position="4"/>
        <end position="213"/>
    </location>
</feature>
<dbReference type="CDD" id="cd08946">
    <property type="entry name" value="SDR_e"/>
    <property type="match status" value="1"/>
</dbReference>
<dbReference type="Gene3D" id="3.40.50.720">
    <property type="entry name" value="NAD(P)-binding Rossmann-like Domain"/>
    <property type="match status" value="1"/>
</dbReference>
<dbReference type="PANTHER" id="PTHR43000">
    <property type="entry name" value="DTDP-D-GLUCOSE 4,6-DEHYDRATASE-RELATED"/>
    <property type="match status" value="1"/>
</dbReference>
<dbReference type="OrthoDB" id="9803892at2"/>
<protein>
    <submittedName>
        <fullName evidence="3">NAD dependent epimerase/dehydratase family</fullName>
    </submittedName>
</protein>
<reference evidence="4" key="1">
    <citation type="submission" date="2018-02" db="EMBL/GenBank/DDBJ databases">
        <authorList>
            <person name="Hausmann B."/>
        </authorList>
    </citation>
    <scope>NUCLEOTIDE SEQUENCE [LARGE SCALE GENOMIC DNA]</scope>
    <source>
        <strain evidence="4">Peat soil MAG SbF1</strain>
    </source>
</reference>
<proteinExistence type="inferred from homology"/>
<evidence type="ECO:0000259" key="2">
    <source>
        <dbReference type="Pfam" id="PF01370"/>
    </source>
</evidence>
<dbReference type="AlphaFoldDB" id="A0A2U3LVE3"/>
<dbReference type="InterPro" id="IPR036291">
    <property type="entry name" value="NAD(P)-bd_dom_sf"/>
</dbReference>
<evidence type="ECO:0000313" key="3">
    <source>
        <dbReference type="EMBL" id="SPF55828.1"/>
    </source>
</evidence>
<sequence>MKKILITGSSGFIGRNLKEQLADKYLIIAPSHTELDLLDEDVVHTFLVDQNFDVVIHTASENATRNAKRDIHEVLPNNLRMFFNLARSHELYGKMYYFGSGAEYDRRYYLSKMPEGYFDNHVPIDPYGFSKYVMAKYSLGAPNIYDLRLFGVFGKYEDWELRFISHACCRVVWEMPITIRQNVNFDYLYIHDLVQIMTWFIENEPKRKAYNICSGQVYDLRTLAGKVLKAADKQLAIEVARPGLGPEYSGDNQVWLEEIGGYTFTAMDTAINELYQWYRGQKNNIDPARL</sequence>
<evidence type="ECO:0000313" key="4">
    <source>
        <dbReference type="Proteomes" id="UP000238916"/>
    </source>
</evidence>